<dbReference type="Gene3D" id="3.40.190.10">
    <property type="entry name" value="Periplasmic binding protein-like II"/>
    <property type="match status" value="1"/>
</dbReference>
<feature type="signal peptide" evidence="1">
    <location>
        <begin position="1"/>
        <end position="22"/>
    </location>
</feature>
<evidence type="ECO:0000313" key="4">
    <source>
        <dbReference type="Proteomes" id="UP001595850"/>
    </source>
</evidence>
<dbReference type="PANTHER" id="PTHR30290:SF65">
    <property type="entry name" value="MONOACYL PHOSPHATIDYLINOSITOL TETRAMANNOSIDE-BINDING PROTEIN LPQW-RELATED"/>
    <property type="match status" value="1"/>
</dbReference>
<dbReference type="RefSeq" id="WP_377287592.1">
    <property type="nucleotide sequence ID" value="NZ_JBHSBM010000017.1"/>
</dbReference>
<keyword evidence="1" id="KW-0732">Signal</keyword>
<proteinExistence type="predicted"/>
<sequence>MKVGYKAAAGAALLAMALTACAGGGADKPKAGSTEAAQQAQQAAAQLPASTINPVPYEQVADGGTITLALSSWQANWNYNQVNGTHDNTDQVAEALMPYAGASDDKADVNNHPDYVTEWNMELKDGVQTVTYKIHEKATWSDGTPITYKDFQAQWKALNGSNKKFQVSSTDGYDRVESVEKGATDKDVVVTFKKTYPDWKGMFSPLYPASTNSDPEVFNKGWVGKIPVTAGPFKVDSLNETTKTVTLVRDDNWWGRKAKLDKVIFRAMETGATINAFVNGELDVVEISAGDAAGLKRVKEVPNSDVRKAAAPNWRHFTVNGSSELLKDKSVRQAIAMGINRDTIAASDLKDMDWPIQTLGNHVYMNTHKGYVDNSGEVGKYNPEKAKQLLDAAGWKLEGEYRKKDGKEFAIRFTYPASLPVAKQEGELTQAMLKEIGVKVNVEPVPDDKFFDDYVIPGNFEIAPFSWLGTPFPNSGLPQIYKTPESAENYGSNFPRIGSPELDAVIEQASGEMDPAKAIELGNQADKLIWDLVHTIPLYQRPDIYGTKKNLANYGSFGYHDPKDWTAVGFTK</sequence>
<dbReference type="PROSITE" id="PS51257">
    <property type="entry name" value="PROKAR_LIPOPROTEIN"/>
    <property type="match status" value="1"/>
</dbReference>
<dbReference type="InterPro" id="IPR039424">
    <property type="entry name" value="SBP_5"/>
</dbReference>
<protein>
    <submittedName>
        <fullName evidence="3">ABC transporter family substrate-binding protein</fullName>
    </submittedName>
</protein>
<accession>A0ABV8I5S0</accession>
<dbReference type="CDD" id="cd08501">
    <property type="entry name" value="PBP2_Lpqw"/>
    <property type="match status" value="1"/>
</dbReference>
<dbReference type="InterPro" id="IPR000914">
    <property type="entry name" value="SBP_5_dom"/>
</dbReference>
<dbReference type="Proteomes" id="UP001595850">
    <property type="component" value="Unassembled WGS sequence"/>
</dbReference>
<feature type="chain" id="PRO_5046241529" evidence="1">
    <location>
        <begin position="23"/>
        <end position="572"/>
    </location>
</feature>
<comment type="caution">
    <text evidence="3">The sequence shown here is derived from an EMBL/GenBank/DDBJ whole genome shotgun (WGS) entry which is preliminary data.</text>
</comment>
<evidence type="ECO:0000259" key="2">
    <source>
        <dbReference type="Pfam" id="PF00496"/>
    </source>
</evidence>
<dbReference type="EMBL" id="JBHSBM010000017">
    <property type="protein sequence ID" value="MFC4059270.1"/>
    <property type="molecule type" value="Genomic_DNA"/>
</dbReference>
<evidence type="ECO:0000313" key="3">
    <source>
        <dbReference type="EMBL" id="MFC4059270.1"/>
    </source>
</evidence>
<dbReference type="Gene3D" id="3.10.105.10">
    <property type="entry name" value="Dipeptide-binding Protein, Domain 3"/>
    <property type="match status" value="1"/>
</dbReference>
<keyword evidence="4" id="KW-1185">Reference proteome</keyword>
<feature type="domain" description="Solute-binding protein family 5" evidence="2">
    <location>
        <begin position="113"/>
        <end position="482"/>
    </location>
</feature>
<gene>
    <name evidence="3" type="ORF">ACFOWE_13265</name>
</gene>
<name>A0ABV8I5S0_9ACTN</name>
<dbReference type="InterPro" id="IPR030678">
    <property type="entry name" value="Peptide/Ni-bd"/>
</dbReference>
<dbReference type="SUPFAM" id="SSF53850">
    <property type="entry name" value="Periplasmic binding protein-like II"/>
    <property type="match status" value="1"/>
</dbReference>
<reference evidence="4" key="1">
    <citation type="journal article" date="2019" name="Int. J. Syst. Evol. Microbiol.">
        <title>The Global Catalogue of Microorganisms (GCM) 10K type strain sequencing project: providing services to taxonomists for standard genome sequencing and annotation.</title>
        <authorList>
            <consortium name="The Broad Institute Genomics Platform"/>
            <consortium name="The Broad Institute Genome Sequencing Center for Infectious Disease"/>
            <person name="Wu L."/>
            <person name="Ma J."/>
        </authorList>
    </citation>
    <scope>NUCLEOTIDE SEQUENCE [LARGE SCALE GENOMIC DNA]</scope>
    <source>
        <strain evidence="4">TBRC 4489</strain>
    </source>
</reference>
<dbReference type="Pfam" id="PF00496">
    <property type="entry name" value="SBP_bac_5"/>
    <property type="match status" value="1"/>
</dbReference>
<organism evidence="3 4">
    <name type="scientific">Planomonospora corallina</name>
    <dbReference type="NCBI Taxonomy" id="1806052"/>
    <lineage>
        <taxon>Bacteria</taxon>
        <taxon>Bacillati</taxon>
        <taxon>Actinomycetota</taxon>
        <taxon>Actinomycetes</taxon>
        <taxon>Streptosporangiales</taxon>
        <taxon>Streptosporangiaceae</taxon>
        <taxon>Planomonospora</taxon>
    </lineage>
</organism>
<dbReference type="PIRSF" id="PIRSF002741">
    <property type="entry name" value="MppA"/>
    <property type="match status" value="1"/>
</dbReference>
<dbReference type="PANTHER" id="PTHR30290">
    <property type="entry name" value="PERIPLASMIC BINDING COMPONENT OF ABC TRANSPORTER"/>
    <property type="match status" value="1"/>
</dbReference>
<evidence type="ECO:0000256" key="1">
    <source>
        <dbReference type="SAM" id="SignalP"/>
    </source>
</evidence>